<dbReference type="AlphaFoldDB" id="G5BL27"/>
<evidence type="ECO:0000256" key="8">
    <source>
        <dbReference type="ARBA" id="ARBA00023040"/>
    </source>
</evidence>
<evidence type="ECO:0000259" key="14">
    <source>
        <dbReference type="PROSITE" id="PS50262"/>
    </source>
</evidence>
<dbReference type="PROSITE" id="PS50262">
    <property type="entry name" value="G_PROTEIN_RECEP_F1_2"/>
    <property type="match status" value="1"/>
</dbReference>
<dbReference type="eggNOG" id="KOG3656">
    <property type="taxonomic scope" value="Eukaryota"/>
</dbReference>
<protein>
    <submittedName>
        <fullName evidence="15">Opsin-3</fullName>
    </submittedName>
</protein>
<comment type="similarity">
    <text evidence="12">Belongs to the G-protein coupled receptor 1 family.</text>
</comment>
<keyword evidence="9 13" id="KW-0472">Membrane</keyword>
<evidence type="ECO:0000256" key="1">
    <source>
        <dbReference type="ARBA" id="ARBA00004141"/>
    </source>
</evidence>
<keyword evidence="11 12" id="KW-0807">Transducer</keyword>
<keyword evidence="7" id="KW-0157">Chromophore</keyword>
<proteinExistence type="inferred from homology"/>
<keyword evidence="5" id="KW-0681">Retinal protein</keyword>
<feature type="transmembrane region" description="Helical" evidence="13">
    <location>
        <begin position="154"/>
        <end position="176"/>
    </location>
</feature>
<dbReference type="InterPro" id="IPR027430">
    <property type="entry name" value="Retinal_BS"/>
</dbReference>
<dbReference type="PRINTS" id="PR00237">
    <property type="entry name" value="GPCRRHODOPSN"/>
</dbReference>
<keyword evidence="2" id="KW-0600">Photoreceptor protein</keyword>
<evidence type="ECO:0000256" key="4">
    <source>
        <dbReference type="ARBA" id="ARBA00022692"/>
    </source>
</evidence>
<dbReference type="GO" id="GO:0007602">
    <property type="term" value="P:phototransduction"/>
    <property type="evidence" value="ECO:0007669"/>
    <property type="project" value="UniProtKB-KW"/>
</dbReference>
<dbReference type="Proteomes" id="UP000006813">
    <property type="component" value="Unassembled WGS sequence"/>
</dbReference>
<dbReference type="Gene3D" id="1.20.1070.10">
    <property type="entry name" value="Rhodopsin 7-helix transmembrane proteins"/>
    <property type="match status" value="1"/>
</dbReference>
<dbReference type="PROSITE" id="PS00237">
    <property type="entry name" value="G_PROTEIN_RECEP_F1_1"/>
    <property type="match status" value="1"/>
</dbReference>
<sequence>MSSSGKWGHKYEIDSSRALSQGIVSITTLTVLAYERYIRVVHARVINFSWAWKAITYIWLYSLAWAGAPLLGWNRYILDVHGLSCTVDWKSKDANDSSFVLFLFLGCLVVPMGVIAHCYGHILYSIRMLRCVEDLQTIQVMKILRYEKKVAKMCFLMVFIFLVCWMPYIVICFLVVNGYGHRVTPTVSVVSYLFAKSSTVYNPVIYTIMIRKPNVFDEEDGICFMQSLRNLHPFHFMMFSSSDLGHQVS</sequence>
<evidence type="ECO:0000256" key="2">
    <source>
        <dbReference type="ARBA" id="ARBA00022543"/>
    </source>
</evidence>
<dbReference type="InParanoid" id="G5BL27"/>
<dbReference type="InterPro" id="IPR050125">
    <property type="entry name" value="GPCR_opsins"/>
</dbReference>
<dbReference type="Pfam" id="PF00001">
    <property type="entry name" value="7tm_1"/>
    <property type="match status" value="1"/>
</dbReference>
<evidence type="ECO:0000256" key="13">
    <source>
        <dbReference type="SAM" id="Phobius"/>
    </source>
</evidence>
<keyword evidence="3" id="KW-0716">Sensory transduction</keyword>
<evidence type="ECO:0000256" key="11">
    <source>
        <dbReference type="ARBA" id="ARBA00023224"/>
    </source>
</evidence>
<keyword evidence="4 12" id="KW-0812">Transmembrane</keyword>
<dbReference type="PANTHER" id="PTHR24240">
    <property type="entry name" value="OPSIN"/>
    <property type="match status" value="1"/>
</dbReference>
<organism evidence="15 16">
    <name type="scientific">Heterocephalus glaber</name>
    <name type="common">Naked mole rat</name>
    <dbReference type="NCBI Taxonomy" id="10181"/>
    <lineage>
        <taxon>Eukaryota</taxon>
        <taxon>Metazoa</taxon>
        <taxon>Chordata</taxon>
        <taxon>Craniata</taxon>
        <taxon>Vertebrata</taxon>
        <taxon>Euteleostomi</taxon>
        <taxon>Mammalia</taxon>
        <taxon>Eutheria</taxon>
        <taxon>Euarchontoglires</taxon>
        <taxon>Glires</taxon>
        <taxon>Rodentia</taxon>
        <taxon>Hystricomorpha</taxon>
        <taxon>Bathyergidae</taxon>
        <taxon>Heterocephalus</taxon>
    </lineage>
</organism>
<dbReference type="PROSITE" id="PS00238">
    <property type="entry name" value="OPSIN"/>
    <property type="match status" value="1"/>
</dbReference>
<evidence type="ECO:0000256" key="5">
    <source>
        <dbReference type="ARBA" id="ARBA00022925"/>
    </source>
</evidence>
<name>G5BL27_HETGA</name>
<dbReference type="GO" id="GO:0009881">
    <property type="term" value="F:photoreceptor activity"/>
    <property type="evidence" value="ECO:0007669"/>
    <property type="project" value="UniProtKB-KW"/>
</dbReference>
<dbReference type="SUPFAM" id="SSF81321">
    <property type="entry name" value="Family A G protein-coupled receptor-like"/>
    <property type="match status" value="1"/>
</dbReference>
<keyword evidence="10 12" id="KW-0675">Receptor</keyword>
<dbReference type="EMBL" id="JH170865">
    <property type="protein sequence ID" value="EHB09988.1"/>
    <property type="molecule type" value="Genomic_DNA"/>
</dbReference>
<evidence type="ECO:0000313" key="15">
    <source>
        <dbReference type="EMBL" id="EHB09988.1"/>
    </source>
</evidence>
<feature type="domain" description="G-protein coupled receptors family 1 profile" evidence="14">
    <location>
        <begin position="24"/>
        <end position="206"/>
    </location>
</feature>
<evidence type="ECO:0000256" key="7">
    <source>
        <dbReference type="ARBA" id="ARBA00022991"/>
    </source>
</evidence>
<dbReference type="GO" id="GO:0016020">
    <property type="term" value="C:membrane"/>
    <property type="evidence" value="ECO:0007669"/>
    <property type="project" value="UniProtKB-SubCell"/>
</dbReference>
<feature type="transmembrane region" description="Helical" evidence="13">
    <location>
        <begin position="50"/>
        <end position="68"/>
    </location>
</feature>
<comment type="subcellular location">
    <subcellularLocation>
        <location evidence="1">Membrane</location>
        <topology evidence="1">Multi-pass membrane protein</topology>
    </subcellularLocation>
</comment>
<dbReference type="InterPro" id="IPR017452">
    <property type="entry name" value="GPCR_Rhodpsn_7TM"/>
</dbReference>
<evidence type="ECO:0000256" key="6">
    <source>
        <dbReference type="ARBA" id="ARBA00022989"/>
    </source>
</evidence>
<keyword evidence="8 12" id="KW-0297">G-protein coupled receptor</keyword>
<dbReference type="GO" id="GO:0004930">
    <property type="term" value="F:G protein-coupled receptor activity"/>
    <property type="evidence" value="ECO:0007669"/>
    <property type="project" value="UniProtKB-KW"/>
</dbReference>
<evidence type="ECO:0000256" key="3">
    <source>
        <dbReference type="ARBA" id="ARBA00022606"/>
    </source>
</evidence>
<gene>
    <name evidence="15" type="ORF">GW7_08602</name>
</gene>
<accession>G5BL27</accession>
<dbReference type="STRING" id="10181.G5BL27"/>
<reference evidence="15 16" key="1">
    <citation type="journal article" date="2011" name="Nature">
        <title>Genome sequencing reveals insights into physiology and longevity of the naked mole rat.</title>
        <authorList>
            <person name="Kim E.B."/>
            <person name="Fang X."/>
            <person name="Fushan A.A."/>
            <person name="Huang Z."/>
            <person name="Lobanov A.V."/>
            <person name="Han L."/>
            <person name="Marino S.M."/>
            <person name="Sun X."/>
            <person name="Turanov A.A."/>
            <person name="Yang P."/>
            <person name="Yim S.H."/>
            <person name="Zhao X."/>
            <person name="Kasaikina M.V."/>
            <person name="Stoletzki N."/>
            <person name="Peng C."/>
            <person name="Polak P."/>
            <person name="Xiong Z."/>
            <person name="Kiezun A."/>
            <person name="Zhu Y."/>
            <person name="Chen Y."/>
            <person name="Kryukov G.V."/>
            <person name="Zhang Q."/>
            <person name="Peshkin L."/>
            <person name="Yang L."/>
            <person name="Bronson R.T."/>
            <person name="Buffenstein R."/>
            <person name="Wang B."/>
            <person name="Han C."/>
            <person name="Li Q."/>
            <person name="Chen L."/>
            <person name="Zhao W."/>
            <person name="Sunyaev S.R."/>
            <person name="Park T.J."/>
            <person name="Zhang G."/>
            <person name="Wang J."/>
            <person name="Gladyshev V.N."/>
        </authorList>
    </citation>
    <scope>NUCLEOTIDE SEQUENCE [LARGE SCALE GENOMIC DNA]</scope>
</reference>
<keyword evidence="6 13" id="KW-1133">Transmembrane helix</keyword>
<evidence type="ECO:0000313" key="16">
    <source>
        <dbReference type="Proteomes" id="UP000006813"/>
    </source>
</evidence>
<evidence type="ECO:0000256" key="12">
    <source>
        <dbReference type="RuleBase" id="RU000688"/>
    </source>
</evidence>
<feature type="transmembrane region" description="Helical" evidence="13">
    <location>
        <begin position="99"/>
        <end position="120"/>
    </location>
</feature>
<evidence type="ECO:0000256" key="9">
    <source>
        <dbReference type="ARBA" id="ARBA00023136"/>
    </source>
</evidence>
<evidence type="ECO:0000256" key="10">
    <source>
        <dbReference type="ARBA" id="ARBA00023170"/>
    </source>
</evidence>
<dbReference type="InterPro" id="IPR000276">
    <property type="entry name" value="GPCR_Rhodpsn"/>
</dbReference>